<dbReference type="InterPro" id="IPR011706">
    <property type="entry name" value="Cu-oxidase_C"/>
</dbReference>
<comment type="subunit">
    <text evidence="2">Monomer.</text>
</comment>
<feature type="domain" description="Plastocyanin-like" evidence="10">
    <location>
        <begin position="379"/>
        <end position="489"/>
    </location>
</feature>
<keyword evidence="4" id="KW-0560">Oxidoreductase</keyword>
<comment type="similarity">
    <text evidence="1">Belongs to the multicopper oxidase family.</text>
</comment>
<dbReference type="GO" id="GO:0016491">
    <property type="term" value="F:oxidoreductase activity"/>
    <property type="evidence" value="ECO:0007669"/>
    <property type="project" value="UniProtKB-KW"/>
</dbReference>
<dbReference type="InterPro" id="IPR045087">
    <property type="entry name" value="Cu-oxidase_fam"/>
</dbReference>
<dbReference type="PANTHER" id="PTHR48267:SF1">
    <property type="entry name" value="BILIRUBIN OXIDASE"/>
    <property type="match status" value="1"/>
</dbReference>
<dbReference type="AlphaFoldDB" id="A0A0B5I1Z6"/>
<organism evidence="12 13">
    <name type="scientific">Streptomyces vietnamensis</name>
    <dbReference type="NCBI Taxonomy" id="362257"/>
    <lineage>
        <taxon>Bacteria</taxon>
        <taxon>Bacillati</taxon>
        <taxon>Actinomycetota</taxon>
        <taxon>Actinomycetes</taxon>
        <taxon>Kitasatosporales</taxon>
        <taxon>Streptomycetaceae</taxon>
        <taxon>Streptomyces</taxon>
    </lineage>
</organism>
<evidence type="ECO:0000256" key="6">
    <source>
        <dbReference type="ARBA" id="ARBA00041027"/>
    </source>
</evidence>
<evidence type="ECO:0000256" key="2">
    <source>
        <dbReference type="ARBA" id="ARBA00011245"/>
    </source>
</evidence>
<evidence type="ECO:0000313" key="13">
    <source>
        <dbReference type="Proteomes" id="UP000031774"/>
    </source>
</evidence>
<dbReference type="GO" id="GO:0005507">
    <property type="term" value="F:copper ion binding"/>
    <property type="evidence" value="ECO:0007669"/>
    <property type="project" value="InterPro"/>
</dbReference>
<dbReference type="HOGENOM" id="CLU_009100_2_2_11"/>
<dbReference type="EC" id="1.16.3.4" evidence="5"/>
<reference evidence="12 13" key="1">
    <citation type="submission" date="2014-12" db="EMBL/GenBank/DDBJ databases">
        <title>Complete genome sequence of Streptomyces vietnamensis strain GIMV4.0001, a genetic manipulable producer of the benzoisochromanequinone antibiotic granaticin.</title>
        <authorList>
            <person name="Deng M.R."/>
            <person name="Guo J."/>
            <person name="Ma L.Y."/>
            <person name="Feng G.D."/>
            <person name="Mo C.Y."/>
            <person name="Zhu H.H."/>
        </authorList>
    </citation>
    <scope>NUCLEOTIDE SEQUENCE [LARGE SCALE GENOMIC DNA]</scope>
    <source>
        <strain evidence="13">GIMV4.0001</strain>
    </source>
</reference>
<evidence type="ECO:0000256" key="5">
    <source>
        <dbReference type="ARBA" id="ARBA00038978"/>
    </source>
</evidence>
<evidence type="ECO:0000313" key="12">
    <source>
        <dbReference type="EMBL" id="AJF63648.1"/>
    </source>
</evidence>
<dbReference type="InterPro" id="IPR011707">
    <property type="entry name" value="Cu-oxidase-like_N"/>
</dbReference>
<dbReference type="Pfam" id="PF07731">
    <property type="entry name" value="Cu-oxidase_2"/>
    <property type="match status" value="1"/>
</dbReference>
<evidence type="ECO:0000259" key="11">
    <source>
        <dbReference type="Pfam" id="PF07732"/>
    </source>
</evidence>
<dbReference type="InterPro" id="IPR002355">
    <property type="entry name" value="Cu_oxidase_Cu_BS"/>
</dbReference>
<gene>
    <name evidence="12" type="ORF">SVTN_03305</name>
</gene>
<dbReference type="Gene3D" id="2.60.40.420">
    <property type="entry name" value="Cupredoxins - blue copper proteins"/>
    <property type="match status" value="3"/>
</dbReference>
<dbReference type="KEGG" id="svt:SVTN_03305"/>
<accession>A0A0B5I1Z6</accession>
<dbReference type="Pfam" id="PF07732">
    <property type="entry name" value="Cu-oxidase_3"/>
    <property type="match status" value="1"/>
</dbReference>
<dbReference type="InterPro" id="IPR008972">
    <property type="entry name" value="Cupredoxin"/>
</dbReference>
<dbReference type="STRING" id="362257.SVTN_03305"/>
<evidence type="ECO:0000256" key="8">
    <source>
        <dbReference type="ARBA" id="ARBA00043090"/>
    </source>
</evidence>
<dbReference type="PANTHER" id="PTHR48267">
    <property type="entry name" value="CUPREDOXIN SUPERFAMILY PROTEIN"/>
    <property type="match status" value="1"/>
</dbReference>
<dbReference type="Proteomes" id="UP000031774">
    <property type="component" value="Chromosome"/>
</dbReference>
<keyword evidence="3" id="KW-0479">Metal-binding</keyword>
<dbReference type="InterPro" id="IPR006311">
    <property type="entry name" value="TAT_signal"/>
</dbReference>
<dbReference type="PROSITE" id="PS51318">
    <property type="entry name" value="TAT"/>
    <property type="match status" value="1"/>
</dbReference>
<sequence length="489" mass="53375">MINRRTVLGGALAAAGLPLLAPGIPAGGEAHAAEALPPAGPHRAQDPVPPAFTTAMPVPPVLRPLSSTGDVDVYKLTIRRSTAEILPGTATDVLTYDGHFPGPVIQARSGRRVLVRHHNDLDMPVTVHLHGASVPPPYDGNPMDVFAPGTSRTYVYTNRQPHASLWFHDHAHHMEAEHVYRGLTGTYLLTDELEQSLPLPKGQYDVPVTIRDARFDEQGQLAYTMSDRNRTTILANGKPTPYFQVAARKYRFRLLNASNLRLFALGLSDGTPLTQIGSDGGLLERPVAVPALVLSPGERADVVIDFSRHPVGTRLVLTNSGPGRPDQVGKVLRFDVVRKADDPSSIPKVLRTLPPATALPKAAVTRHIALSMDEDGRPDPRGFINGRLYDPDRIDTTVAFGSSEIWNVTNTNRRIAHNFHLHLVQFRVLERGGLPAGPTEAGLKDTVRVAPGETVKLHVTFDAFRGDYVYHCHMLDHSAMGMMATFRVR</sequence>
<dbReference type="EMBL" id="CP010407">
    <property type="protein sequence ID" value="AJF63648.1"/>
    <property type="molecule type" value="Genomic_DNA"/>
</dbReference>
<protein>
    <recommendedName>
        <fullName evidence="6">Multicopper oxidase CueO</fullName>
        <ecNumber evidence="5">1.16.3.4</ecNumber>
    </recommendedName>
    <alternativeName>
        <fullName evidence="7">Copper efflux oxidase</fullName>
    </alternativeName>
    <alternativeName>
        <fullName evidence="8">Cuprous oxidase</fullName>
    </alternativeName>
</protein>
<dbReference type="PROSITE" id="PS00080">
    <property type="entry name" value="MULTICOPPER_OXIDASE2"/>
    <property type="match status" value="1"/>
</dbReference>
<evidence type="ECO:0000256" key="7">
    <source>
        <dbReference type="ARBA" id="ARBA00042896"/>
    </source>
</evidence>
<dbReference type="SUPFAM" id="SSF49503">
    <property type="entry name" value="Cupredoxins"/>
    <property type="match status" value="3"/>
</dbReference>
<comment type="catalytic activity">
    <reaction evidence="9">
        <text>4 Cu(+) + O2 + 4 H(+) = 4 Cu(2+) + 2 H2O</text>
        <dbReference type="Rhea" id="RHEA:30083"/>
        <dbReference type="ChEBI" id="CHEBI:15377"/>
        <dbReference type="ChEBI" id="CHEBI:15378"/>
        <dbReference type="ChEBI" id="CHEBI:15379"/>
        <dbReference type="ChEBI" id="CHEBI:29036"/>
        <dbReference type="ChEBI" id="CHEBI:49552"/>
        <dbReference type="EC" id="1.16.3.4"/>
    </reaction>
    <physiologicalReaction direction="left-to-right" evidence="9">
        <dbReference type="Rhea" id="RHEA:30084"/>
    </physiologicalReaction>
</comment>
<name>A0A0B5I1Z6_9ACTN</name>
<evidence type="ECO:0000256" key="4">
    <source>
        <dbReference type="ARBA" id="ARBA00023002"/>
    </source>
</evidence>
<dbReference type="RefSeq" id="WP_041127732.1">
    <property type="nucleotide sequence ID" value="NZ_CP010407.1"/>
</dbReference>
<dbReference type="CDD" id="cd13890">
    <property type="entry name" value="CuRO_3_CueO_FtsP"/>
    <property type="match status" value="1"/>
</dbReference>
<keyword evidence="13" id="KW-1185">Reference proteome</keyword>
<evidence type="ECO:0000256" key="9">
    <source>
        <dbReference type="ARBA" id="ARBA00048092"/>
    </source>
</evidence>
<evidence type="ECO:0000256" key="1">
    <source>
        <dbReference type="ARBA" id="ARBA00010609"/>
    </source>
</evidence>
<proteinExistence type="inferred from homology"/>
<evidence type="ECO:0000256" key="3">
    <source>
        <dbReference type="ARBA" id="ARBA00022723"/>
    </source>
</evidence>
<feature type="domain" description="Plastocyanin-like" evidence="11">
    <location>
        <begin position="78"/>
        <end position="192"/>
    </location>
</feature>
<evidence type="ECO:0000259" key="10">
    <source>
        <dbReference type="Pfam" id="PF07731"/>
    </source>
</evidence>